<evidence type="ECO:0000313" key="2">
    <source>
        <dbReference type="EMBL" id="KDQ57952.1"/>
    </source>
</evidence>
<dbReference type="STRING" id="933084.A0A067Q3A1"/>
<organism evidence="2 3">
    <name type="scientific">Jaapia argillacea MUCL 33604</name>
    <dbReference type="NCBI Taxonomy" id="933084"/>
    <lineage>
        <taxon>Eukaryota</taxon>
        <taxon>Fungi</taxon>
        <taxon>Dikarya</taxon>
        <taxon>Basidiomycota</taxon>
        <taxon>Agaricomycotina</taxon>
        <taxon>Agaricomycetes</taxon>
        <taxon>Agaricomycetidae</taxon>
        <taxon>Jaapiales</taxon>
        <taxon>Jaapiaceae</taxon>
        <taxon>Jaapia</taxon>
    </lineage>
</organism>
<feature type="transmembrane region" description="Helical" evidence="1">
    <location>
        <begin position="141"/>
        <end position="161"/>
    </location>
</feature>
<dbReference type="EMBL" id="KL197718">
    <property type="protein sequence ID" value="KDQ57952.1"/>
    <property type="molecule type" value="Genomic_DNA"/>
</dbReference>
<dbReference type="InParanoid" id="A0A067Q3A1"/>
<feature type="transmembrane region" description="Helical" evidence="1">
    <location>
        <begin position="243"/>
        <end position="263"/>
    </location>
</feature>
<accession>A0A067Q3A1</accession>
<feature type="transmembrane region" description="Helical" evidence="1">
    <location>
        <begin position="218"/>
        <end position="237"/>
    </location>
</feature>
<keyword evidence="3" id="KW-1185">Reference proteome</keyword>
<proteinExistence type="predicted"/>
<name>A0A067Q3A1_9AGAM</name>
<evidence type="ECO:0000313" key="3">
    <source>
        <dbReference type="Proteomes" id="UP000027265"/>
    </source>
</evidence>
<sequence>MFNTSLSGLRLEASGLLALADLRTIAYRTALTGSASFLDILFLAPGIHCQQAASEVHGGEYPTIGAMTTGYVFRVENEATVNYLQRVGEPGHLATVDVAGPKDAISGGGLFSKDTLASICYLCGIALTIAVVALLRVIGDWWALGVVGMLMLARSLNVLVIKQRSRLGWKGIPEPGVRGDLLVLLSQDRWVRIRGLVDDIKVVTSGQWLREETTMESFCVSFATLLVYSSAALAGNASTVGNLLIACLLLISVALLGACNALTSRLRMFGRTISLEGKPKPYTRRLDMVEELITASGRDDWAIAMGLIVPPKEKAQKVTP</sequence>
<dbReference type="AlphaFoldDB" id="A0A067Q3A1"/>
<evidence type="ECO:0000256" key="1">
    <source>
        <dbReference type="SAM" id="Phobius"/>
    </source>
</evidence>
<protein>
    <submittedName>
        <fullName evidence="2">Uncharacterized protein</fullName>
    </submittedName>
</protein>
<dbReference type="HOGENOM" id="CLU_026024_0_0_1"/>
<keyword evidence="1" id="KW-0472">Membrane</keyword>
<feature type="transmembrane region" description="Helical" evidence="1">
    <location>
        <begin position="116"/>
        <end position="135"/>
    </location>
</feature>
<dbReference type="OrthoDB" id="2956246at2759"/>
<keyword evidence="1" id="KW-0812">Transmembrane</keyword>
<dbReference type="Proteomes" id="UP000027265">
    <property type="component" value="Unassembled WGS sequence"/>
</dbReference>
<gene>
    <name evidence="2" type="ORF">JAAARDRAFT_34766</name>
</gene>
<reference evidence="3" key="1">
    <citation type="journal article" date="2014" name="Proc. Natl. Acad. Sci. U.S.A.">
        <title>Extensive sampling of basidiomycete genomes demonstrates inadequacy of the white-rot/brown-rot paradigm for wood decay fungi.</title>
        <authorList>
            <person name="Riley R."/>
            <person name="Salamov A.A."/>
            <person name="Brown D.W."/>
            <person name="Nagy L.G."/>
            <person name="Floudas D."/>
            <person name="Held B.W."/>
            <person name="Levasseur A."/>
            <person name="Lombard V."/>
            <person name="Morin E."/>
            <person name="Otillar R."/>
            <person name="Lindquist E.A."/>
            <person name="Sun H."/>
            <person name="LaButti K.M."/>
            <person name="Schmutz J."/>
            <person name="Jabbour D."/>
            <person name="Luo H."/>
            <person name="Baker S.E."/>
            <person name="Pisabarro A.G."/>
            <person name="Walton J.D."/>
            <person name="Blanchette R.A."/>
            <person name="Henrissat B."/>
            <person name="Martin F."/>
            <person name="Cullen D."/>
            <person name="Hibbett D.S."/>
            <person name="Grigoriev I.V."/>
        </authorList>
    </citation>
    <scope>NUCLEOTIDE SEQUENCE [LARGE SCALE GENOMIC DNA]</scope>
    <source>
        <strain evidence="3">MUCL 33604</strain>
    </source>
</reference>
<keyword evidence="1" id="KW-1133">Transmembrane helix</keyword>